<dbReference type="GO" id="GO:0045037">
    <property type="term" value="P:protein import into chloroplast stroma"/>
    <property type="evidence" value="ECO:0007669"/>
    <property type="project" value="TreeGrafter"/>
</dbReference>
<dbReference type="Gene3D" id="3.10.20.310">
    <property type="entry name" value="membrane protein fhac"/>
    <property type="match status" value="1"/>
</dbReference>
<dbReference type="InterPro" id="IPR000184">
    <property type="entry name" value="Bac_surfAg_D15"/>
</dbReference>
<feature type="domain" description="Toc75-like second POTRA" evidence="12">
    <location>
        <begin position="244"/>
        <end position="355"/>
    </location>
</feature>
<evidence type="ECO:0000259" key="13">
    <source>
        <dbReference type="Pfam" id="PF25282"/>
    </source>
</evidence>
<accession>A0A0D3ECQ1</accession>
<feature type="domain" description="Bacterial surface antigen (D15)" evidence="11">
    <location>
        <begin position="476"/>
        <end position="792"/>
    </location>
</feature>
<dbReference type="PANTHER" id="PTHR12815:SF45">
    <property type="entry name" value="GENOME ASSEMBLY, CHROMOSOME: A10"/>
    <property type="match status" value="1"/>
</dbReference>
<proteinExistence type="inferred from homology"/>
<dbReference type="PANTHER" id="PTHR12815">
    <property type="entry name" value="SORTING AND ASSEMBLY MACHINERY SAMM50 PROTEIN FAMILY MEMBER"/>
    <property type="match status" value="1"/>
</dbReference>
<dbReference type="GO" id="GO:0009658">
    <property type="term" value="P:chloroplast organization"/>
    <property type="evidence" value="ECO:0007669"/>
    <property type="project" value="TreeGrafter"/>
</dbReference>
<dbReference type="InterPro" id="IPR039910">
    <property type="entry name" value="D15-like"/>
</dbReference>
<keyword evidence="2" id="KW-0813">Transport</keyword>
<dbReference type="InterPro" id="IPR057354">
    <property type="entry name" value="POTRA1_3_Toc75"/>
</dbReference>
<keyword evidence="6" id="KW-0812">Transmembrane</keyword>
<keyword evidence="8" id="KW-0653">Protein transport</keyword>
<reference evidence="14" key="2">
    <citation type="submission" date="2015-03" db="UniProtKB">
        <authorList>
            <consortium name="EnsemblPlants"/>
        </authorList>
    </citation>
    <scope>IDENTIFICATION</scope>
</reference>
<keyword evidence="3" id="KW-1134">Transmembrane beta strand</keyword>
<comment type="similarity">
    <text evidence="10">Belongs to the TOC75 family.</text>
</comment>
<dbReference type="eggNOG" id="ENOG502QTZ3">
    <property type="taxonomic scope" value="Eukaryota"/>
</dbReference>
<keyword evidence="5" id="KW-0934">Plastid</keyword>
<evidence type="ECO:0000256" key="1">
    <source>
        <dbReference type="ARBA" id="ARBA00004396"/>
    </source>
</evidence>
<dbReference type="OrthoDB" id="1161695at2759"/>
<sequence>MATFATNGQLTTLPAVSTTGCHLSTSRKYSAPSSSYELRYNAPSPRFPSLTCCCSSPNRSTEPSSRGHLLQSLGKSLFFGSISSLFSTNFSGGGGGGGDGNLGGSGGGRGGGDGGLWRDLFSLATPVAVAAEEHSPEWDSHGLPANIVVQLNKLSGLKKYKISDVLFFDRQSKTTASAEDSFSEMVPIHPGKVYTKDQLQNELETLTTSGMFEKVDLLGNTKPDGALGLTFSFIESTWKNAERFRCINVGLMTQPNPIAPDSDMTDREMIEYMRNQDKEYKRRIEKARPCLLPGPVQREMMLMLRDQRNVSSRLLRRIGDKVLKWYQDNGYAYANVTNFGSLNSKELVCEVSEGDITRLVIQFQDKLGYVVEGNTQISIIHREIPKQLRPGNVLNMEAANQAVKNIFSLNLFSNVEINPRPDEKNEGGVVVEIKLREADRKSAEVSTEWSIVPGPGGAPSLASLQPGGSVSFEHRNIHGLNRSLMGSVTTSNLLNPEDDLAFKLEYVHPHVDGVNNPRNRVFKTSAFNSRKLSPVFTGGPGFEELVSPLLVDRVGVKANITENFTRQSKATYGLVLEEITTRDGNSEISTNGVRLLPSGGTSVDGPPTTLSGTGIDRVAFLQANVTRDKTKFVNGAIVGDRTVFQVDQGLGIGNKFPFFNRHQLSLTKFIQLKRVEQGSGKPQPPVLVLNGHYGGCVGDLPSYEAFGIGGPYSVRGYTMGELGASRNILELSAEIRVPVKNTHVYAFAEHGNDLGSSKDVKGNPTEAYRRMGHGSSYGFGVKLGQVRAEYAVDHNRGTGAFFLRFGERY</sequence>
<evidence type="ECO:0000259" key="11">
    <source>
        <dbReference type="Pfam" id="PF01103"/>
    </source>
</evidence>
<evidence type="ECO:0000256" key="10">
    <source>
        <dbReference type="ARBA" id="ARBA00061638"/>
    </source>
</evidence>
<keyword evidence="15" id="KW-1185">Reference proteome</keyword>
<feature type="domain" description="Toc75-like POTRA" evidence="13">
    <location>
        <begin position="144"/>
        <end position="235"/>
    </location>
</feature>
<dbReference type="AlphaFoldDB" id="A0A0D3ECQ1"/>
<evidence type="ECO:0000256" key="9">
    <source>
        <dbReference type="ARBA" id="ARBA00023136"/>
    </source>
</evidence>
<dbReference type="GeneID" id="106317422"/>
<dbReference type="STRING" id="109376.A0A0D3ECQ1"/>
<dbReference type="Pfam" id="PF25282">
    <property type="entry name" value="POTRA1_3_Toc75"/>
    <property type="match status" value="2"/>
</dbReference>
<keyword evidence="9" id="KW-0472">Membrane</keyword>
<dbReference type="InterPro" id="IPR057355">
    <property type="entry name" value="POTRA2_Toc75"/>
</dbReference>
<dbReference type="OMA" id="FEHRNIS"/>
<evidence type="ECO:0000256" key="6">
    <source>
        <dbReference type="ARBA" id="ARBA00022692"/>
    </source>
</evidence>
<evidence type="ECO:0000313" key="15">
    <source>
        <dbReference type="Proteomes" id="UP000032141"/>
    </source>
</evidence>
<organism evidence="14 15">
    <name type="scientific">Brassica oleracea var. oleracea</name>
    <dbReference type="NCBI Taxonomy" id="109376"/>
    <lineage>
        <taxon>Eukaryota</taxon>
        <taxon>Viridiplantae</taxon>
        <taxon>Streptophyta</taxon>
        <taxon>Embryophyta</taxon>
        <taxon>Tracheophyta</taxon>
        <taxon>Spermatophyta</taxon>
        <taxon>Magnoliopsida</taxon>
        <taxon>eudicotyledons</taxon>
        <taxon>Gunneridae</taxon>
        <taxon>Pentapetalae</taxon>
        <taxon>rosids</taxon>
        <taxon>malvids</taxon>
        <taxon>Brassicales</taxon>
        <taxon>Brassicaceae</taxon>
        <taxon>Brassiceae</taxon>
        <taxon>Brassica</taxon>
    </lineage>
</organism>
<dbReference type="RefSeq" id="XP_013610700.1">
    <property type="nucleotide sequence ID" value="XM_013755246.1"/>
</dbReference>
<evidence type="ECO:0000256" key="7">
    <source>
        <dbReference type="ARBA" id="ARBA00022805"/>
    </source>
</evidence>
<dbReference type="FunFam" id="2.40.160.50:FF:000004">
    <property type="entry name" value="Protein TOC75-3 chloroplastic"/>
    <property type="match status" value="1"/>
</dbReference>
<dbReference type="Gene3D" id="2.40.160.50">
    <property type="entry name" value="membrane protein fhac: a member of the omp85/tpsb transporter family"/>
    <property type="match status" value="1"/>
</dbReference>
<evidence type="ECO:0000259" key="12">
    <source>
        <dbReference type="Pfam" id="PF25280"/>
    </source>
</evidence>
<dbReference type="KEGG" id="boe:106317422"/>
<protein>
    <submittedName>
        <fullName evidence="14">Uncharacterized protein</fullName>
    </submittedName>
</protein>
<dbReference type="GO" id="GO:0045036">
    <property type="term" value="P:protein targeting to chloroplast"/>
    <property type="evidence" value="ECO:0007669"/>
    <property type="project" value="UniProtKB-ARBA"/>
</dbReference>
<keyword evidence="4" id="KW-0150">Chloroplast</keyword>
<evidence type="ECO:0000256" key="4">
    <source>
        <dbReference type="ARBA" id="ARBA00022528"/>
    </source>
</evidence>
<name>A0A0D3ECQ1_BRAOL</name>
<dbReference type="Proteomes" id="UP000032141">
    <property type="component" value="Chromosome C9"/>
</dbReference>
<keyword evidence="7" id="KW-1002">Plastid outer membrane</keyword>
<reference evidence="14 15" key="1">
    <citation type="journal article" date="2014" name="Genome Biol.">
        <title>Transcriptome and methylome profiling reveals relics of genome dominance in the mesopolyploid Brassica oleracea.</title>
        <authorList>
            <person name="Parkin I.A."/>
            <person name="Koh C."/>
            <person name="Tang H."/>
            <person name="Robinson S.J."/>
            <person name="Kagale S."/>
            <person name="Clarke W.E."/>
            <person name="Town C.D."/>
            <person name="Nixon J."/>
            <person name="Krishnakumar V."/>
            <person name="Bidwell S.L."/>
            <person name="Denoeud F."/>
            <person name="Belcram H."/>
            <person name="Links M.G."/>
            <person name="Just J."/>
            <person name="Clarke C."/>
            <person name="Bender T."/>
            <person name="Huebert T."/>
            <person name="Mason A.S."/>
            <person name="Pires J.C."/>
            <person name="Barker G."/>
            <person name="Moore J."/>
            <person name="Walley P.G."/>
            <person name="Manoli S."/>
            <person name="Batley J."/>
            <person name="Edwards D."/>
            <person name="Nelson M.N."/>
            <person name="Wang X."/>
            <person name="Paterson A.H."/>
            <person name="King G."/>
            <person name="Bancroft I."/>
            <person name="Chalhoub B."/>
            <person name="Sharpe A.G."/>
        </authorList>
    </citation>
    <scope>NUCLEOTIDE SEQUENCE</scope>
    <source>
        <strain evidence="14 15">cv. TO1000</strain>
    </source>
</reference>
<dbReference type="Pfam" id="PF25280">
    <property type="entry name" value="POTRA2_Toc75"/>
    <property type="match status" value="1"/>
</dbReference>
<dbReference type="GO" id="GO:0009707">
    <property type="term" value="C:chloroplast outer membrane"/>
    <property type="evidence" value="ECO:0007669"/>
    <property type="project" value="UniProtKB-SubCell"/>
</dbReference>
<evidence type="ECO:0000313" key="14">
    <source>
        <dbReference type="EnsemblPlants" id="Bo9g137190.1"/>
    </source>
</evidence>
<dbReference type="Gramene" id="Bo9g137190.1">
    <property type="protein sequence ID" value="Bo9g137190.1"/>
    <property type="gene ID" value="Bo9g137190"/>
</dbReference>
<evidence type="ECO:0000256" key="3">
    <source>
        <dbReference type="ARBA" id="ARBA00022452"/>
    </source>
</evidence>
<dbReference type="EnsemblPlants" id="Bo9g137190.1">
    <property type="protein sequence ID" value="Bo9g137190.1"/>
    <property type="gene ID" value="Bo9g137190"/>
</dbReference>
<comment type="subcellular location">
    <subcellularLocation>
        <location evidence="1">Plastid</location>
        <location evidence="1">Chloroplast outer membrane</location>
        <topology evidence="1">Multi-pass membrane protein</topology>
    </subcellularLocation>
</comment>
<dbReference type="Pfam" id="PF01103">
    <property type="entry name" value="Omp85"/>
    <property type="match status" value="1"/>
</dbReference>
<evidence type="ECO:0000256" key="2">
    <source>
        <dbReference type="ARBA" id="ARBA00022448"/>
    </source>
</evidence>
<dbReference type="HOGENOM" id="CLU_000837_26_1_1"/>
<evidence type="ECO:0000256" key="5">
    <source>
        <dbReference type="ARBA" id="ARBA00022640"/>
    </source>
</evidence>
<feature type="domain" description="Toc75-like POTRA" evidence="13">
    <location>
        <begin position="356"/>
        <end position="437"/>
    </location>
</feature>
<evidence type="ECO:0000256" key="8">
    <source>
        <dbReference type="ARBA" id="ARBA00022927"/>
    </source>
</evidence>